<comment type="caution">
    <text evidence="2">The sequence shown here is derived from an EMBL/GenBank/DDBJ whole genome shotgun (WGS) entry which is preliminary data.</text>
</comment>
<dbReference type="AlphaFoldDB" id="A0AAV2SH13"/>
<feature type="non-terminal residue" evidence="2">
    <location>
        <position position="177"/>
    </location>
</feature>
<sequence>MSSKVQPTGGGGEAVTKASNGKHEGSTTVIGQVGGPETQTINSQHGRHKLHCYYWKPNETDNISPPHVLDHGYEEDDEFEARFGHLIGLGANTDDPVHHDSARIDEASVDEDLLDVLDSVPYWDVGPQGRELPTFAPQLSAMTPWRQMSSVERNEYYGSLPRLLCSASIEARVLIRF</sequence>
<feature type="region of interest" description="Disordered" evidence="1">
    <location>
        <begin position="1"/>
        <end position="46"/>
    </location>
</feature>
<evidence type="ECO:0000313" key="2">
    <source>
        <dbReference type="EMBL" id="CAL4197570.1"/>
    </source>
</evidence>
<accession>A0AAV2SH13</accession>
<dbReference type="EMBL" id="CAXKWB010073922">
    <property type="protein sequence ID" value="CAL4197570.1"/>
    <property type="molecule type" value="Genomic_DNA"/>
</dbReference>
<evidence type="ECO:0000313" key="3">
    <source>
        <dbReference type="Proteomes" id="UP001497623"/>
    </source>
</evidence>
<protein>
    <submittedName>
        <fullName evidence="2">Uncharacterized protein</fullName>
    </submittedName>
</protein>
<organism evidence="2 3">
    <name type="scientific">Meganyctiphanes norvegica</name>
    <name type="common">Northern krill</name>
    <name type="synonym">Thysanopoda norvegica</name>
    <dbReference type="NCBI Taxonomy" id="48144"/>
    <lineage>
        <taxon>Eukaryota</taxon>
        <taxon>Metazoa</taxon>
        <taxon>Ecdysozoa</taxon>
        <taxon>Arthropoda</taxon>
        <taxon>Crustacea</taxon>
        <taxon>Multicrustacea</taxon>
        <taxon>Malacostraca</taxon>
        <taxon>Eumalacostraca</taxon>
        <taxon>Eucarida</taxon>
        <taxon>Euphausiacea</taxon>
        <taxon>Euphausiidae</taxon>
        <taxon>Meganyctiphanes</taxon>
    </lineage>
</organism>
<name>A0AAV2SH13_MEGNR</name>
<evidence type="ECO:0000256" key="1">
    <source>
        <dbReference type="SAM" id="MobiDB-lite"/>
    </source>
</evidence>
<dbReference type="Proteomes" id="UP001497623">
    <property type="component" value="Unassembled WGS sequence"/>
</dbReference>
<gene>
    <name evidence="2" type="ORF">MNOR_LOCUS37292</name>
</gene>
<proteinExistence type="predicted"/>
<reference evidence="2 3" key="1">
    <citation type="submission" date="2024-05" db="EMBL/GenBank/DDBJ databases">
        <authorList>
            <person name="Wallberg A."/>
        </authorList>
    </citation>
    <scope>NUCLEOTIDE SEQUENCE [LARGE SCALE GENOMIC DNA]</scope>
</reference>
<keyword evidence="3" id="KW-1185">Reference proteome</keyword>